<proteinExistence type="predicted"/>
<evidence type="ECO:0000313" key="1">
    <source>
        <dbReference type="EMBL" id="HCM31531.1"/>
    </source>
</evidence>
<protein>
    <submittedName>
        <fullName evidence="1">Uncharacterized protein</fullName>
    </submittedName>
</protein>
<sequence>MISKNINEIFTMNKNFFYKLKLERKKPKVGGISDFLQSVASPTYILASDSDIEDLRLIRAEEDVYVSGKEQDENKSLSFQGFQIYQQTSDKPKSIEVPWICKDGETRYLDVVYFSDSVEGLFLKVQSPAGFVLKRVLDKDGYTLEDSN</sequence>
<evidence type="ECO:0000313" key="2">
    <source>
        <dbReference type="Proteomes" id="UP000262257"/>
    </source>
</evidence>
<comment type="caution">
    <text evidence="1">The sequence shown here is derived from an EMBL/GenBank/DDBJ whole genome shotgun (WGS) entry which is preliminary data.</text>
</comment>
<dbReference type="Proteomes" id="UP000262257">
    <property type="component" value="Unassembled WGS sequence"/>
</dbReference>
<accession>A0A3D3G575</accession>
<reference evidence="1 2" key="1">
    <citation type="journal article" date="2018" name="Nat. Biotechnol.">
        <title>A standardized bacterial taxonomy based on genome phylogeny substantially revises the tree of life.</title>
        <authorList>
            <person name="Parks D.H."/>
            <person name="Chuvochina M."/>
            <person name="Waite D.W."/>
            <person name="Rinke C."/>
            <person name="Skarshewski A."/>
            <person name="Chaumeil P.A."/>
            <person name="Hugenholtz P."/>
        </authorList>
    </citation>
    <scope>NUCLEOTIDE SEQUENCE [LARGE SCALE GENOMIC DNA]</scope>
    <source>
        <strain evidence="1">UBA10045</strain>
    </source>
</reference>
<name>A0A3D3G575_ACIRA</name>
<gene>
    <name evidence="1" type="ORF">DIC32_08290</name>
</gene>
<organism evidence="1 2">
    <name type="scientific">Acinetobacter radioresistens</name>
    <dbReference type="NCBI Taxonomy" id="40216"/>
    <lineage>
        <taxon>Bacteria</taxon>
        <taxon>Pseudomonadati</taxon>
        <taxon>Pseudomonadota</taxon>
        <taxon>Gammaproteobacteria</taxon>
        <taxon>Moraxellales</taxon>
        <taxon>Moraxellaceae</taxon>
        <taxon>Acinetobacter</taxon>
    </lineage>
</organism>
<dbReference type="EMBL" id="DPXL01000104">
    <property type="protein sequence ID" value="HCM31531.1"/>
    <property type="molecule type" value="Genomic_DNA"/>
</dbReference>
<dbReference type="AlphaFoldDB" id="A0A3D3G575"/>